<reference evidence="1" key="1">
    <citation type="journal article" date="2014" name="J. Virol.">
        <title>Elephant endotheliotropic herpesviruses EEHV1A, EEHV1B, and EEHV2 from cases of hemorrhagic disease are highly diverged from other mammalian herpesviruses and may form a new subfamily.</title>
        <authorList>
            <person name="Richman LK"/>
            <person name="Zong JC"/>
            <person name="Latimer EM"/>
            <person name="Lock J"/>
            <person name="Fleischer RC"/>
            <person name="Heaggans SY"/>
            <person name="Hayward GS."/>
        </authorList>
    </citation>
    <scope>NUCLEOTIDE SEQUENCE</scope>
    <source>
        <strain evidence="1">NAP75</strain>
    </source>
</reference>
<reference evidence="1" key="2">
    <citation type="submission" date="2016-08" db="EMBL/GenBank/DDBJ databases">
        <title>Extraordinary levels of hypervariability and flexibility within a 10-kb multigene immunoglobulin and G-protein coupled receptor family-encoding segment of the genomes from 35 strains of elephant endotheliotropic herpesvirus 1 (EEHV1).</title>
        <authorList>
            <person name="Zong J.-C."/>
            <person name="Long S.Y."/>
            <person name="Heaggans S.Y."/>
            <person name="Latimer E.M."/>
            <person name="Zachariah A."/>
            <person name="Hayward G.S."/>
        </authorList>
    </citation>
    <scope>NUCLEOTIDE SEQUENCE</scope>
    <source>
        <strain evidence="1">NAP75</strain>
    </source>
</reference>
<protein>
    <submittedName>
        <fullName evidence="1">Glycoprotein vIgFam12</fullName>
    </submittedName>
</protein>
<dbReference type="EMBL" id="KX759166">
    <property type="protein sequence ID" value="APG41619.1"/>
    <property type="molecule type" value="Genomic_DNA"/>
</dbReference>
<sequence length="151" mass="16907">MGGGVLHVGVKFILLKILVISARNYICFEDPIGYQDKTNITLTGLNNRINITLPLGQHGTHTLIHNRTIEYTNITHSIYLNTTHITLSILCTNSSGEYILQSEEGSYTTCTFVDIYTNCDRPPVQMDLSKSCCLDYVISMCLVIITLVEFI</sequence>
<name>A0A1L3HP48_ELHV1</name>
<evidence type="ECO:0000313" key="1">
    <source>
        <dbReference type="EMBL" id="APG41619.1"/>
    </source>
</evidence>
<accession>A0A1L3HP48</accession>
<organism evidence="1">
    <name type="scientific">Elephant endotheliotropic herpesvirus 1A</name>
    <dbReference type="NCBI Taxonomy" id="759753"/>
    <lineage>
        <taxon>Viruses</taxon>
        <taxon>Duplodnaviria</taxon>
        <taxon>Heunggongvirae</taxon>
        <taxon>Peploviricota</taxon>
        <taxon>Herviviricetes</taxon>
        <taxon>Herpesvirales</taxon>
        <taxon>Orthoherpesviridae</taxon>
        <taxon>Betaherpesvirinae</taxon>
        <taxon>Proboscivirus</taxon>
        <taxon>Proboscivirus elephantidbeta1</taxon>
        <taxon>Elephantid herpesvirus 1</taxon>
    </lineage>
</organism>
<gene>
    <name evidence="1" type="primary">E69</name>
</gene>
<proteinExistence type="predicted"/>